<proteinExistence type="predicted"/>
<dbReference type="OrthoDB" id="10633912at2759"/>
<dbReference type="AlphaFoldDB" id="A0A4Z2FIK4"/>
<feature type="transmembrane region" description="Helical" evidence="1">
    <location>
        <begin position="190"/>
        <end position="209"/>
    </location>
</feature>
<gene>
    <name evidence="3" type="ORF">EYF80_049220</name>
</gene>
<evidence type="ECO:0000313" key="3">
    <source>
        <dbReference type="EMBL" id="TNN40604.1"/>
    </source>
</evidence>
<keyword evidence="1" id="KW-0812">Transmembrane</keyword>
<evidence type="ECO:0000256" key="1">
    <source>
        <dbReference type="SAM" id="Phobius"/>
    </source>
</evidence>
<reference evidence="3 4" key="1">
    <citation type="submission" date="2019-03" db="EMBL/GenBank/DDBJ databases">
        <title>First draft genome of Liparis tanakae, snailfish: a comprehensive survey of snailfish specific genes.</title>
        <authorList>
            <person name="Kim W."/>
            <person name="Song I."/>
            <person name="Jeong J.-H."/>
            <person name="Kim D."/>
            <person name="Kim S."/>
            <person name="Ryu S."/>
            <person name="Song J.Y."/>
            <person name="Lee S.K."/>
        </authorList>
    </citation>
    <scope>NUCLEOTIDE SEQUENCE [LARGE SCALE GENOMIC DNA]</scope>
    <source>
        <tissue evidence="3">Muscle</tissue>
    </source>
</reference>
<organism evidence="3 4">
    <name type="scientific">Liparis tanakae</name>
    <name type="common">Tanaka's snailfish</name>
    <dbReference type="NCBI Taxonomy" id="230148"/>
    <lineage>
        <taxon>Eukaryota</taxon>
        <taxon>Metazoa</taxon>
        <taxon>Chordata</taxon>
        <taxon>Craniata</taxon>
        <taxon>Vertebrata</taxon>
        <taxon>Euteleostomi</taxon>
        <taxon>Actinopterygii</taxon>
        <taxon>Neopterygii</taxon>
        <taxon>Teleostei</taxon>
        <taxon>Neoteleostei</taxon>
        <taxon>Acanthomorphata</taxon>
        <taxon>Eupercaria</taxon>
        <taxon>Perciformes</taxon>
        <taxon>Cottioidei</taxon>
        <taxon>Cottales</taxon>
        <taxon>Liparidae</taxon>
        <taxon>Liparis</taxon>
    </lineage>
</organism>
<keyword evidence="2" id="KW-0732">Signal</keyword>
<accession>A0A4Z2FIK4</accession>
<keyword evidence="1" id="KW-0472">Membrane</keyword>
<sequence length="253" mass="27625">MFHTIFLKYLCLSVGTNCKQMLLGKSGTENNKKSKKINSNIKDPFWKRDVIVQVGELPSRKVGDEFEAFIGVTFGLDVSYQGLEEEEDTTNMEICSLCPSGYRSINRALGPTLKNKQKQGGEHLSNARIPSPPSRFVTARWRTIVVGAVRVTGVGGAGLGRSGALRRRGTVVASGISVGLRVTRSGGGRGLQVVLFALLLLVTVVVFFVRRLSVGGSGTIGMETLLRRAGRSRRRRVFAGRTFLLAGRWHFAV</sequence>
<keyword evidence="4" id="KW-1185">Reference proteome</keyword>
<evidence type="ECO:0000313" key="4">
    <source>
        <dbReference type="Proteomes" id="UP000314294"/>
    </source>
</evidence>
<dbReference type="Proteomes" id="UP000314294">
    <property type="component" value="Unassembled WGS sequence"/>
</dbReference>
<feature type="chain" id="PRO_5021253564" evidence="2">
    <location>
        <begin position="19"/>
        <end position="253"/>
    </location>
</feature>
<name>A0A4Z2FIK4_9TELE</name>
<dbReference type="EMBL" id="SRLO01001174">
    <property type="protein sequence ID" value="TNN40604.1"/>
    <property type="molecule type" value="Genomic_DNA"/>
</dbReference>
<evidence type="ECO:0000256" key="2">
    <source>
        <dbReference type="SAM" id="SignalP"/>
    </source>
</evidence>
<feature type="signal peptide" evidence="2">
    <location>
        <begin position="1"/>
        <end position="18"/>
    </location>
</feature>
<protein>
    <submittedName>
        <fullName evidence="3">Uncharacterized protein</fullName>
    </submittedName>
</protein>
<keyword evidence="1" id="KW-1133">Transmembrane helix</keyword>
<comment type="caution">
    <text evidence="3">The sequence shown here is derived from an EMBL/GenBank/DDBJ whole genome shotgun (WGS) entry which is preliminary data.</text>
</comment>